<keyword evidence="5" id="KW-1185">Reference proteome</keyword>
<dbReference type="Pfam" id="PF00175">
    <property type="entry name" value="NAD_binding_1"/>
    <property type="match status" value="1"/>
</dbReference>
<dbReference type="PANTHER" id="PTHR47354:SF5">
    <property type="entry name" value="PROTEIN RFBI"/>
    <property type="match status" value="1"/>
</dbReference>
<evidence type="ECO:0000313" key="5">
    <source>
        <dbReference type="Proteomes" id="UP000283469"/>
    </source>
</evidence>
<dbReference type="PROSITE" id="PS51384">
    <property type="entry name" value="FAD_FR"/>
    <property type="match status" value="1"/>
</dbReference>
<dbReference type="PRINTS" id="PR00410">
    <property type="entry name" value="PHEHYDRXLASE"/>
</dbReference>
<evidence type="ECO:0000259" key="2">
    <source>
        <dbReference type="PROSITE" id="PS51085"/>
    </source>
</evidence>
<dbReference type="SUPFAM" id="SSF52343">
    <property type="entry name" value="Ferredoxin reductase-like, C-terminal NADP-linked domain"/>
    <property type="match status" value="1"/>
</dbReference>
<evidence type="ECO:0000259" key="3">
    <source>
        <dbReference type="PROSITE" id="PS51384"/>
    </source>
</evidence>
<dbReference type="Gene3D" id="3.40.50.80">
    <property type="entry name" value="Nucleotide-binding domain of ferredoxin-NADP reductase (FNR) module"/>
    <property type="match status" value="1"/>
</dbReference>
<dbReference type="InterPro" id="IPR001041">
    <property type="entry name" value="2Fe-2S_ferredoxin-type"/>
</dbReference>
<dbReference type="SUPFAM" id="SSF63380">
    <property type="entry name" value="Riboflavin synthase domain-like"/>
    <property type="match status" value="1"/>
</dbReference>
<comment type="caution">
    <text evidence="4">The sequence shown here is derived from an EMBL/GenBank/DDBJ whole genome shotgun (WGS) entry which is preliminary data.</text>
</comment>
<dbReference type="PROSITE" id="PS51085">
    <property type="entry name" value="2FE2S_FER_2"/>
    <property type="match status" value="1"/>
</dbReference>
<dbReference type="GO" id="GO:0051537">
    <property type="term" value="F:2 iron, 2 sulfur cluster binding"/>
    <property type="evidence" value="ECO:0007669"/>
    <property type="project" value="InterPro"/>
</dbReference>
<name>A0A418YP27_9SPHN</name>
<dbReference type="InterPro" id="IPR050415">
    <property type="entry name" value="MRET"/>
</dbReference>
<dbReference type="CDD" id="cd00207">
    <property type="entry name" value="fer2"/>
    <property type="match status" value="1"/>
</dbReference>
<proteinExistence type="predicted"/>
<accession>A0A418YP27</accession>
<feature type="domain" description="FAD-binding FR-type" evidence="3">
    <location>
        <begin position="107"/>
        <end position="208"/>
    </location>
</feature>
<dbReference type="PRINTS" id="PR00371">
    <property type="entry name" value="FPNCR"/>
</dbReference>
<dbReference type="PROSITE" id="PS00197">
    <property type="entry name" value="2FE2S_FER_1"/>
    <property type="match status" value="1"/>
</dbReference>
<dbReference type="OrthoDB" id="9786134at2"/>
<dbReference type="GO" id="GO:0016491">
    <property type="term" value="F:oxidoreductase activity"/>
    <property type="evidence" value="ECO:0007669"/>
    <property type="project" value="InterPro"/>
</dbReference>
<dbReference type="InterPro" id="IPR017938">
    <property type="entry name" value="Riboflavin_synthase-like_b-brl"/>
</dbReference>
<dbReference type="InterPro" id="IPR008333">
    <property type="entry name" value="Cbr1-like_FAD-bd_dom"/>
</dbReference>
<dbReference type="AlphaFoldDB" id="A0A418YP27"/>
<evidence type="ECO:0000313" key="4">
    <source>
        <dbReference type="EMBL" id="RJG53041.1"/>
    </source>
</evidence>
<gene>
    <name evidence="4" type="ORF">D0Z70_17565</name>
</gene>
<feature type="domain" description="2Fe-2S ferredoxin-type" evidence="2">
    <location>
        <begin position="11"/>
        <end position="101"/>
    </location>
</feature>
<dbReference type="Gene3D" id="2.40.30.10">
    <property type="entry name" value="Translation factors"/>
    <property type="match status" value="1"/>
</dbReference>
<dbReference type="InterPro" id="IPR039261">
    <property type="entry name" value="FNR_nucleotide-bd"/>
</dbReference>
<protein>
    <submittedName>
        <fullName evidence="4">Oxidoreductase</fullName>
    </submittedName>
</protein>
<dbReference type="InterPro" id="IPR001433">
    <property type="entry name" value="OxRdtase_FAD/NAD-bd"/>
</dbReference>
<organism evidence="4 5">
    <name type="scientific">Sphingobium terrigena</name>
    <dbReference type="NCBI Taxonomy" id="2304063"/>
    <lineage>
        <taxon>Bacteria</taxon>
        <taxon>Pseudomonadati</taxon>
        <taxon>Pseudomonadota</taxon>
        <taxon>Alphaproteobacteria</taxon>
        <taxon>Sphingomonadales</taxon>
        <taxon>Sphingomonadaceae</taxon>
        <taxon>Sphingobium</taxon>
    </lineage>
</organism>
<dbReference type="Pfam" id="PF00970">
    <property type="entry name" value="FAD_binding_6"/>
    <property type="match status" value="1"/>
</dbReference>
<dbReference type="InterPro" id="IPR017927">
    <property type="entry name" value="FAD-bd_FR_type"/>
</dbReference>
<comment type="cofactor">
    <cofactor evidence="1">
        <name>[2Fe-2S] cluster</name>
        <dbReference type="ChEBI" id="CHEBI:190135"/>
    </cofactor>
</comment>
<reference evidence="4 5" key="1">
    <citation type="submission" date="2018-08" db="EMBL/GenBank/DDBJ databases">
        <title>Sphingobium sp. EO9.</title>
        <authorList>
            <person name="Park Y."/>
            <person name="Kim K.H."/>
            <person name="Jeon C.O."/>
        </authorList>
    </citation>
    <scope>NUCLEOTIDE SEQUENCE [LARGE SCALE GENOMIC DNA]</scope>
    <source>
        <strain evidence="4 5">EO9</strain>
    </source>
</reference>
<sequence>MFSFLKKPQRNKVIFASEARTLLVARDKTLLEAMLTEGLAMPHDCKVGSCGTCKFKLLDGKIRELSPSALALERDELLAGYRLACQAIPRSDLTIALDAPLTVQQTVDDYRATIVSVPRLCPDIINLTVELDRPLSFVPGQYADIGAPGVDGLRSYSFAFAPIAGSTRNLQFHVRHVPGGAFTDWLFADDRVGASLTLRAPYGAFHLKQSAAPILCIAGGSGLAPIISILQEALALGATRPVTLLYGARTRTNLYCLDEIGRLKATWRGPFDFIPVLSDEAADSPWQGARGPVTQQIAELPIEMRYEAYLCGPPAMVDLAEAELLEAGLAPDAISADRFVDRSDVR</sequence>
<dbReference type="Proteomes" id="UP000283469">
    <property type="component" value="Unassembled WGS sequence"/>
</dbReference>
<dbReference type="Pfam" id="PF00111">
    <property type="entry name" value="Fer2"/>
    <property type="match status" value="1"/>
</dbReference>
<dbReference type="InterPro" id="IPR012675">
    <property type="entry name" value="Beta-grasp_dom_sf"/>
</dbReference>
<dbReference type="EMBL" id="QVRA01000019">
    <property type="protein sequence ID" value="RJG53041.1"/>
    <property type="molecule type" value="Genomic_DNA"/>
</dbReference>
<evidence type="ECO:0000256" key="1">
    <source>
        <dbReference type="ARBA" id="ARBA00034078"/>
    </source>
</evidence>
<dbReference type="Gene3D" id="3.10.20.30">
    <property type="match status" value="1"/>
</dbReference>
<dbReference type="PANTHER" id="PTHR47354">
    <property type="entry name" value="NADH OXIDOREDUCTASE HCR"/>
    <property type="match status" value="1"/>
</dbReference>
<dbReference type="InterPro" id="IPR006058">
    <property type="entry name" value="2Fe2S_fd_BS"/>
</dbReference>
<dbReference type="SUPFAM" id="SSF54292">
    <property type="entry name" value="2Fe-2S ferredoxin-like"/>
    <property type="match status" value="1"/>
</dbReference>
<dbReference type="InterPro" id="IPR001709">
    <property type="entry name" value="Flavoprot_Pyr_Nucl_cyt_Rdtase"/>
</dbReference>
<dbReference type="InterPro" id="IPR036010">
    <property type="entry name" value="2Fe-2S_ferredoxin-like_sf"/>
</dbReference>